<organism evidence="3 5">
    <name type="scientific">Bifidobacterium eulemuris</name>
    <dbReference type="NCBI Taxonomy" id="1765219"/>
    <lineage>
        <taxon>Bacteria</taxon>
        <taxon>Bacillati</taxon>
        <taxon>Actinomycetota</taxon>
        <taxon>Actinomycetes</taxon>
        <taxon>Bifidobacteriales</taxon>
        <taxon>Bifidobacteriaceae</taxon>
        <taxon>Bifidobacterium</taxon>
    </lineage>
</organism>
<evidence type="ECO:0000256" key="1">
    <source>
        <dbReference type="ARBA" id="ARBA00022801"/>
    </source>
</evidence>
<name>A0A261GAZ4_9BIFI</name>
<accession>A0A261GAZ4</accession>
<dbReference type="KEGG" id="beu:BE0216_09860"/>
<dbReference type="InterPro" id="IPR050985">
    <property type="entry name" value="Alpha-glycosidase_related"/>
</dbReference>
<dbReference type="PANTHER" id="PTHR43053">
    <property type="entry name" value="GLYCOSIDASE FAMILY 31"/>
    <property type="match status" value="1"/>
</dbReference>
<dbReference type="EMBL" id="MWWZ01000005">
    <property type="protein sequence ID" value="OZG68580.1"/>
    <property type="molecule type" value="Genomic_DNA"/>
</dbReference>
<reference evidence="4 6" key="2">
    <citation type="submission" date="2020-10" db="EMBL/GenBank/DDBJ databases">
        <title>Genome sequencing of Bifidobacterium eulemuris_DSMZ_100216.</title>
        <authorList>
            <person name="Kim J."/>
        </authorList>
    </citation>
    <scope>NUCLEOTIDE SEQUENCE [LARGE SCALE GENOMIC DNA]</scope>
    <source>
        <strain evidence="4 6">DSM 100216</strain>
    </source>
</reference>
<dbReference type="Pfam" id="PF02065">
    <property type="entry name" value="Melibiase"/>
    <property type="match status" value="1"/>
</dbReference>
<reference evidence="3 5" key="1">
    <citation type="journal article" date="2017" name="BMC Genomics">
        <title>Comparative genomic and phylogenomic analyses of the Bifidobacteriaceae family.</title>
        <authorList>
            <person name="Lugli G.A."/>
            <person name="Milani C."/>
            <person name="Turroni F."/>
            <person name="Duranti S."/>
            <person name="Mancabelli L."/>
            <person name="Mangifesta M."/>
            <person name="Ferrario C."/>
            <person name="Modesto M."/>
            <person name="Mattarelli P."/>
            <person name="Jiri K."/>
            <person name="van Sinderen D."/>
            <person name="Ventura M."/>
        </authorList>
    </citation>
    <scope>NUCLEOTIDE SEQUENCE [LARGE SCALE GENOMIC DNA]</scope>
    <source>
        <strain evidence="3 5">DSM 100216</strain>
    </source>
</reference>
<evidence type="ECO:0000313" key="4">
    <source>
        <dbReference type="EMBL" id="QOL32708.1"/>
    </source>
</evidence>
<keyword evidence="6" id="KW-1185">Reference proteome</keyword>
<dbReference type="PRINTS" id="PR00743">
    <property type="entry name" value="GLHYDRLASE36"/>
</dbReference>
<gene>
    <name evidence="4" type="ORF">BE0216_09860</name>
    <name evidence="3" type="ORF">BEUL_0890</name>
</gene>
<dbReference type="OrthoDB" id="9758822at2"/>
<dbReference type="AlphaFoldDB" id="A0A261GAZ4"/>
<keyword evidence="1" id="KW-0378">Hydrolase</keyword>
<dbReference type="Gene3D" id="2.70.98.60">
    <property type="entry name" value="alpha-galactosidase from lactobacil brevis"/>
    <property type="match status" value="1"/>
</dbReference>
<sequence length="778" mass="85412">MPAFSTPPACPSPDGHRIVPDDQGRFVWGNGVISLAFEATADHPVSMIGMSGQGMTPTSPDGVAQRDAKPIVEISTPITGSNDNRLELAETLAGQQLRFDHARATTPPRHDDMTPYRLEITQTASFDALQPHGRTFGDEATEHTDSSPCPAQCPSGITVTSVFEAYPGVSAARTYTRISADAPFIVEAISSCNLTLPMDANDCDTEHATILWADSAWAVENDWHAAPLRDTTLRDRSFAINPGISSSVFARRSTSTWSTGTSQPDGVLELARLDRKPVCSVMWQIEHNGAWTWEIGENFPGLRVAAFGPEYRDHQWWTTVDPEHPFETVPVSFAIAAGDWQQANAEMTFQRRALRRAKAIELGRSNEFTHMQHTVVYNDYMNTLFGDPRLDKELPLIDGAAKVGADVFCIDAGWYDSTDGGWWNMVGEWQASDNRFGDMGLAGLAETIRVRGMGLGLWLEPEVVGIGSPLASSLPDEAFFMRHGVRVSDSGRYLLDFRSPAARDHVTRTVDRLIDEFGVVFFKFDYNTIPGVGTELNASSAGEGLLDHCRAYLDWLDDLRRRHPDVMIENCASGAMRADYAQLSRLDMQSTSDQCDPLVYAAIAAGAGLTILPEQQGNWGYAQQEMDDETAILTLAAGILGRLYLSGFLDRMDDNRLALVRDAIALHRTVLQSQQSLVPWWPAGLPDFNGDWLVAGLRPAANSNDDGYLTVWRRSGDASCSFALPDHVGLEQVFPNPDAPEHAPSAKPWSFTRGDDGMVTLTAGTTDVPSARIFRITR</sequence>
<dbReference type="GO" id="GO:0004557">
    <property type="term" value="F:alpha-galactosidase activity"/>
    <property type="evidence" value="ECO:0007669"/>
    <property type="project" value="InterPro"/>
</dbReference>
<dbReference type="InterPro" id="IPR002252">
    <property type="entry name" value="Glyco_hydro_36"/>
</dbReference>
<dbReference type="PANTHER" id="PTHR43053:SF3">
    <property type="entry name" value="ALPHA-GALACTOSIDASE C-RELATED"/>
    <property type="match status" value="1"/>
</dbReference>
<dbReference type="Proteomes" id="UP000216057">
    <property type="component" value="Unassembled WGS sequence"/>
</dbReference>
<dbReference type="GO" id="GO:0016052">
    <property type="term" value="P:carbohydrate catabolic process"/>
    <property type="evidence" value="ECO:0007669"/>
    <property type="project" value="InterPro"/>
</dbReference>
<keyword evidence="2" id="KW-0326">Glycosidase</keyword>
<proteinExistence type="predicted"/>
<dbReference type="Gene3D" id="3.20.20.70">
    <property type="entry name" value="Aldolase class I"/>
    <property type="match status" value="1"/>
</dbReference>
<dbReference type="EMBL" id="CP062938">
    <property type="protein sequence ID" value="QOL32708.1"/>
    <property type="molecule type" value="Genomic_DNA"/>
</dbReference>
<evidence type="ECO:0000256" key="2">
    <source>
        <dbReference type="ARBA" id="ARBA00023295"/>
    </source>
</evidence>
<evidence type="ECO:0000313" key="6">
    <source>
        <dbReference type="Proteomes" id="UP000593943"/>
    </source>
</evidence>
<dbReference type="Proteomes" id="UP000593943">
    <property type="component" value="Chromosome"/>
</dbReference>
<dbReference type="InterPro" id="IPR017853">
    <property type="entry name" value="GH"/>
</dbReference>
<dbReference type="InterPro" id="IPR038417">
    <property type="entry name" value="Alpga-gal_N_sf"/>
</dbReference>
<protein>
    <submittedName>
        <fullName evidence="3">Alpha-galactosidase</fullName>
    </submittedName>
</protein>
<evidence type="ECO:0000313" key="3">
    <source>
        <dbReference type="EMBL" id="OZG68580.1"/>
    </source>
</evidence>
<evidence type="ECO:0000313" key="5">
    <source>
        <dbReference type="Proteomes" id="UP000216057"/>
    </source>
</evidence>
<dbReference type="InterPro" id="IPR013785">
    <property type="entry name" value="Aldolase_TIM"/>
</dbReference>
<dbReference type="SUPFAM" id="SSF51445">
    <property type="entry name" value="(Trans)glycosidases"/>
    <property type="match status" value="1"/>
</dbReference>
<dbReference type="CDD" id="cd14791">
    <property type="entry name" value="GH36"/>
    <property type="match status" value="1"/>
</dbReference>